<dbReference type="PATRIC" id="fig|1056807.3.peg.2551"/>
<dbReference type="Pfam" id="PF03702">
    <property type="entry name" value="AnmK"/>
    <property type="match status" value="1"/>
</dbReference>
<keyword evidence="1" id="KW-0547">Nucleotide-binding</keyword>
<evidence type="ECO:0000313" key="3">
    <source>
        <dbReference type="EMBL" id="UNV86755.1"/>
    </source>
</evidence>
<evidence type="ECO:0000313" key="4">
    <source>
        <dbReference type="Proteomes" id="UP000031390"/>
    </source>
</evidence>
<dbReference type="Proteomes" id="UP000829504">
    <property type="component" value="Chromosome"/>
</dbReference>
<dbReference type="InterPro" id="IPR005338">
    <property type="entry name" value="Anhydro_N_Ac-Mur_kinase"/>
</dbReference>
<comment type="function">
    <text evidence="1">Catalyzes the specific phosphorylation of 1,6-anhydro-N-acetylmuramic acid (anhMurNAc) with the simultaneous cleavage of the 1,6-anhydro ring, generating MurNAc-6-P. Is required for the utilization of anhMurNAc either imported from the medium or derived from its own cell wall murein, and thus plays a role in cell wall recycling.</text>
</comment>
<sequence length="366" mass="39907">MNIRNYIGIMSGTSMDGTDAVLIRMEGSRWLEAVSHVFIPYSDDLRHELLDLQNIGNNELHLSMLLSQKLSCLYADTVSLLLKQTNLQAHDIDAVGCHGQTVRHAPEAGYSIQLADLPLLAHLTGIFTIGDFRSRDLAAGGQGAPLVPAFHQALFQSDSETRVVLNIGGISNISILPNSSPAFGFDTGPGNMLSDAWMQAIWQRPYDKDGLIAATGTVLPELLTRLLDHPYFSSPYPKSTGRELFSLDWLKGRLKGGEKPEDILRTLLRFTAQTIYDATISAAPDVCNLYVCGGGIRNPVLMEDLHQLFSSTTKLHSTAALNLDPQWVEAAAFGWLAACWMNKIPSSPHHATGAEKSCILGAGHYP</sequence>
<dbReference type="GO" id="GO:0005524">
    <property type="term" value="F:ATP binding"/>
    <property type="evidence" value="ECO:0007669"/>
    <property type="project" value="UniProtKB-UniRule"/>
</dbReference>
<feature type="binding site" evidence="1">
    <location>
        <begin position="12"/>
        <end position="19"/>
    </location>
    <ligand>
        <name>ATP</name>
        <dbReference type="ChEBI" id="CHEBI:30616"/>
    </ligand>
</feature>
<comment type="pathway">
    <text evidence="1">Cell wall biogenesis; peptidoglycan recycling.</text>
</comment>
<keyword evidence="1 2" id="KW-0418">Kinase</keyword>
<dbReference type="PANTHER" id="PTHR30605:SF0">
    <property type="entry name" value="ANHYDRO-N-ACETYLMURAMIC ACID KINASE"/>
    <property type="match status" value="1"/>
</dbReference>
<keyword evidence="1 3" id="KW-0808">Transferase</keyword>
<dbReference type="InterPro" id="IPR043129">
    <property type="entry name" value="ATPase_NBD"/>
</dbReference>
<dbReference type="GO" id="GO:0097175">
    <property type="term" value="P:1,6-anhydro-N-acetyl-beta-muramic acid catabolic process"/>
    <property type="evidence" value="ECO:0007669"/>
    <property type="project" value="UniProtKB-UniRule"/>
</dbReference>
<dbReference type="PANTHER" id="PTHR30605">
    <property type="entry name" value="ANHYDRO-N-ACETYLMURAMIC ACID KINASE"/>
    <property type="match status" value="1"/>
</dbReference>
<comment type="similarity">
    <text evidence="1">Belongs to the anhydro-N-acetylmuramic acid kinase family.</text>
</comment>
<gene>
    <name evidence="1" type="primary">anmK</name>
    <name evidence="2" type="ORF">MCC93_26620</name>
    <name evidence="3" type="ORF">MON37_08755</name>
</gene>
<name>A0A0C1GK98_9NEIS</name>
<protein>
    <recommendedName>
        <fullName evidence="1">Anhydro-N-acetylmuramic acid kinase</fullName>
        <ecNumber evidence="1">2.7.1.170</ecNumber>
    </recommendedName>
    <alternativeName>
        <fullName evidence="1">AnhMurNAc kinase</fullName>
    </alternativeName>
</protein>
<reference evidence="3 5" key="2">
    <citation type="submission" date="2022-03" db="EMBL/GenBank/DDBJ databases">
        <title>Genome sequencing of Morococcus cerebrosus.</title>
        <authorList>
            <person name="Baek M.-G."/>
            <person name="Yi H."/>
        </authorList>
    </citation>
    <scope>NUCLEOTIDE SEQUENCE [LARGE SCALE GENOMIC DNA]</scope>
    <source>
        <strain evidence="3 5">CIP 81.93</strain>
    </source>
</reference>
<dbReference type="EMBL" id="JUFZ01000143">
    <property type="protein sequence ID" value="KIC05881.1"/>
    <property type="molecule type" value="Genomic_DNA"/>
</dbReference>
<dbReference type="AlphaFoldDB" id="A0A0C1GK98"/>
<keyword evidence="1" id="KW-0067">ATP-binding</keyword>
<organism evidence="2 4">
    <name type="scientific">Morococcus cerebrosus</name>
    <dbReference type="NCBI Taxonomy" id="1056807"/>
    <lineage>
        <taxon>Bacteria</taxon>
        <taxon>Pseudomonadati</taxon>
        <taxon>Pseudomonadota</taxon>
        <taxon>Betaproteobacteria</taxon>
        <taxon>Neisseriales</taxon>
        <taxon>Neisseriaceae</taxon>
        <taxon>Morococcus</taxon>
    </lineage>
</organism>
<accession>A0A0C1GK98</accession>
<keyword evidence="5" id="KW-1185">Reference proteome</keyword>
<dbReference type="Gene3D" id="3.30.420.40">
    <property type="match status" value="2"/>
</dbReference>
<dbReference type="HAMAP" id="MF_01270">
    <property type="entry name" value="AnhMurNAc_kinase"/>
    <property type="match status" value="1"/>
</dbReference>
<dbReference type="NCBIfam" id="NF007139">
    <property type="entry name" value="PRK09585.1-3"/>
    <property type="match status" value="1"/>
</dbReference>
<dbReference type="CDD" id="cd24050">
    <property type="entry name" value="ASKHA_NBD_ANMK"/>
    <property type="match status" value="1"/>
</dbReference>
<dbReference type="GO" id="GO:0016773">
    <property type="term" value="F:phosphotransferase activity, alcohol group as acceptor"/>
    <property type="evidence" value="ECO:0007669"/>
    <property type="project" value="UniProtKB-UniRule"/>
</dbReference>
<evidence type="ECO:0000313" key="2">
    <source>
        <dbReference type="EMBL" id="KIC05881.1"/>
    </source>
</evidence>
<dbReference type="UniPathway" id="UPA00544"/>
<proteinExistence type="inferred from homology"/>
<dbReference type="SUPFAM" id="SSF53067">
    <property type="entry name" value="Actin-like ATPase domain"/>
    <property type="match status" value="1"/>
</dbReference>
<evidence type="ECO:0000256" key="1">
    <source>
        <dbReference type="HAMAP-Rule" id="MF_01270"/>
    </source>
</evidence>
<evidence type="ECO:0000313" key="5">
    <source>
        <dbReference type="Proteomes" id="UP000829504"/>
    </source>
</evidence>
<dbReference type="Proteomes" id="UP000031390">
    <property type="component" value="Unassembled WGS sequence"/>
</dbReference>
<dbReference type="RefSeq" id="WP_039410536.1">
    <property type="nucleotide sequence ID" value="NZ_CP094242.1"/>
</dbReference>
<comment type="pathway">
    <text evidence="1">Amino-sugar metabolism; 1,6-anhydro-N-acetylmuramate degradation.</text>
</comment>
<dbReference type="UniPathway" id="UPA00343"/>
<dbReference type="GO" id="GO:0016301">
    <property type="term" value="F:kinase activity"/>
    <property type="evidence" value="ECO:0007669"/>
    <property type="project" value="UniProtKB-KW"/>
</dbReference>
<reference evidence="2 4" key="1">
    <citation type="submission" date="2014-12" db="EMBL/GenBank/DDBJ databases">
        <title>Genome sequence of Morococcus cerebrosus.</title>
        <authorList>
            <person name="Shin S.-K."/>
            <person name="Yi H."/>
        </authorList>
    </citation>
    <scope>NUCLEOTIDE SEQUENCE [LARGE SCALE GENOMIC DNA]</scope>
    <source>
        <strain evidence="2 4">CIP 81.93</strain>
    </source>
</reference>
<comment type="catalytic activity">
    <reaction evidence="1">
        <text>1,6-anhydro-N-acetyl-beta-muramate + ATP + H2O = N-acetyl-D-muramate 6-phosphate + ADP + H(+)</text>
        <dbReference type="Rhea" id="RHEA:24952"/>
        <dbReference type="ChEBI" id="CHEBI:15377"/>
        <dbReference type="ChEBI" id="CHEBI:15378"/>
        <dbReference type="ChEBI" id="CHEBI:30616"/>
        <dbReference type="ChEBI" id="CHEBI:58690"/>
        <dbReference type="ChEBI" id="CHEBI:58722"/>
        <dbReference type="ChEBI" id="CHEBI:456216"/>
        <dbReference type="EC" id="2.7.1.170"/>
    </reaction>
</comment>
<keyword evidence="1" id="KW-0119">Carbohydrate metabolism</keyword>
<dbReference type="GO" id="GO:0006040">
    <property type="term" value="P:amino sugar metabolic process"/>
    <property type="evidence" value="ECO:0007669"/>
    <property type="project" value="InterPro"/>
</dbReference>
<dbReference type="EMBL" id="CP094242">
    <property type="protein sequence ID" value="UNV86755.1"/>
    <property type="molecule type" value="Genomic_DNA"/>
</dbReference>
<dbReference type="GO" id="GO:0009254">
    <property type="term" value="P:peptidoglycan turnover"/>
    <property type="evidence" value="ECO:0007669"/>
    <property type="project" value="UniProtKB-UniRule"/>
</dbReference>
<dbReference type="EC" id="2.7.1.170" evidence="1"/>